<accession>A0ACC1J4C0</accession>
<reference evidence="1" key="1">
    <citation type="submission" date="2022-07" db="EMBL/GenBank/DDBJ databases">
        <title>Phylogenomic reconstructions and comparative analyses of Kickxellomycotina fungi.</title>
        <authorList>
            <person name="Reynolds N.K."/>
            <person name="Stajich J.E."/>
            <person name="Barry K."/>
            <person name="Grigoriev I.V."/>
            <person name="Crous P."/>
            <person name="Smith M.E."/>
        </authorList>
    </citation>
    <scope>NUCLEOTIDE SEQUENCE</scope>
    <source>
        <strain evidence="1">NRRL 5244</strain>
    </source>
</reference>
<evidence type="ECO:0000313" key="2">
    <source>
        <dbReference type="Proteomes" id="UP001150603"/>
    </source>
</evidence>
<feature type="non-terminal residue" evidence="1">
    <location>
        <position position="315"/>
    </location>
</feature>
<keyword evidence="2" id="KW-1185">Reference proteome</keyword>
<protein>
    <submittedName>
        <fullName evidence="1">Uncharacterized protein</fullName>
    </submittedName>
</protein>
<gene>
    <name evidence="1" type="ORF">FBU59_004810</name>
</gene>
<sequence>MGLAQGITGTMGRELQSRILFVSLLENYCRAYDDDPLRNRRLFFTICRTLYTMGIIGKEYVDEVASVRATYTDAFRQLVVKAQESLASYEQQDIESGIRSLTTGLGEEEDDSFAFDFSVTNDNDDDDDHSEDGESEDGKSDSGDWSWSQDNGDEVISSSASSSSSESDSEHPFDISLPRPTTQSSRTSEISRSMTGRMRSASVANSSMHESMWLRRSSRVSASSAATFENMVMDMHRSRYHDDFIQLRCLGKGGFGKVFEVRNKLDGRRYAVKQIRIKGEITAEKTLREIKTLANLDHPNIVRYYSSWIEVTRIR</sequence>
<dbReference type="Proteomes" id="UP001150603">
    <property type="component" value="Unassembled WGS sequence"/>
</dbReference>
<proteinExistence type="predicted"/>
<name>A0ACC1J4C0_9FUNG</name>
<comment type="caution">
    <text evidence="1">The sequence shown here is derived from an EMBL/GenBank/DDBJ whole genome shotgun (WGS) entry which is preliminary data.</text>
</comment>
<organism evidence="1 2">
    <name type="scientific">Linderina macrospora</name>
    <dbReference type="NCBI Taxonomy" id="4868"/>
    <lineage>
        <taxon>Eukaryota</taxon>
        <taxon>Fungi</taxon>
        <taxon>Fungi incertae sedis</taxon>
        <taxon>Zoopagomycota</taxon>
        <taxon>Kickxellomycotina</taxon>
        <taxon>Kickxellomycetes</taxon>
        <taxon>Kickxellales</taxon>
        <taxon>Kickxellaceae</taxon>
        <taxon>Linderina</taxon>
    </lineage>
</organism>
<dbReference type="EMBL" id="JANBPW010003586">
    <property type="protein sequence ID" value="KAJ1937246.1"/>
    <property type="molecule type" value="Genomic_DNA"/>
</dbReference>
<evidence type="ECO:0000313" key="1">
    <source>
        <dbReference type="EMBL" id="KAJ1937246.1"/>
    </source>
</evidence>